<dbReference type="Proteomes" id="UP000272193">
    <property type="component" value="Unassembled WGS sequence"/>
</dbReference>
<keyword evidence="3" id="KW-1185">Reference proteome</keyword>
<dbReference type="OrthoDB" id="8776015at2"/>
<sequence>MKRYLLPAAVALLEASTLFLGGCASTPSNTNAPSAAPAGSPAAAPAPAEKAASRVQNLFVAMPEDGRLYYFTDPKLYLIYLDTEEVALRQTRIGAGPAGQTVVFALSNEDVKAKGPGLAEQLYDGKIEANAKDFYGEVVKDGRFYVFDRYADMKSFIQSGEVGLAMSDIGAGPKGATLVWVLNTETAKQGRPTARIEKFKSLHGMK</sequence>
<name>A0A3N4UPF9_9BURK</name>
<gene>
    <name evidence="2" type="ORF">EDC62_0182</name>
</gene>
<evidence type="ECO:0000313" key="2">
    <source>
        <dbReference type="EMBL" id="RPE72492.1"/>
    </source>
</evidence>
<organism evidence="2 3">
    <name type="scientific">Tibeticola sediminis</name>
    <dbReference type="NCBI Taxonomy" id="1917811"/>
    <lineage>
        <taxon>Bacteria</taxon>
        <taxon>Pseudomonadati</taxon>
        <taxon>Pseudomonadota</taxon>
        <taxon>Betaproteobacteria</taxon>
        <taxon>Burkholderiales</taxon>
        <taxon>Comamonadaceae</taxon>
        <taxon>Tibeticola</taxon>
    </lineage>
</organism>
<accession>A0A3N4UPF9</accession>
<feature type="signal peptide" evidence="1">
    <location>
        <begin position="1"/>
        <end position="20"/>
    </location>
</feature>
<comment type="caution">
    <text evidence="2">The sequence shown here is derived from an EMBL/GenBank/DDBJ whole genome shotgun (WGS) entry which is preliminary data.</text>
</comment>
<dbReference type="RefSeq" id="WP_124219425.1">
    <property type="nucleotide sequence ID" value="NZ_RKQL01000001.1"/>
</dbReference>
<reference evidence="2 3" key="1">
    <citation type="submission" date="2018-11" db="EMBL/GenBank/DDBJ databases">
        <title>Genomic Encyclopedia of Type Strains, Phase IV (KMG-IV): sequencing the most valuable type-strain genomes for metagenomic binning, comparative biology and taxonomic classification.</title>
        <authorList>
            <person name="Goeker M."/>
        </authorList>
    </citation>
    <scope>NUCLEOTIDE SEQUENCE [LARGE SCALE GENOMIC DNA]</scope>
    <source>
        <strain evidence="2 3">DSM 101684</strain>
    </source>
</reference>
<dbReference type="AlphaFoldDB" id="A0A3N4UPF9"/>
<evidence type="ECO:0000256" key="1">
    <source>
        <dbReference type="SAM" id="SignalP"/>
    </source>
</evidence>
<proteinExistence type="predicted"/>
<evidence type="ECO:0008006" key="4">
    <source>
        <dbReference type="Google" id="ProtNLM"/>
    </source>
</evidence>
<protein>
    <recommendedName>
        <fullName evidence="4">Lipoprotein</fullName>
    </recommendedName>
</protein>
<feature type="chain" id="PRO_5018277939" description="Lipoprotein" evidence="1">
    <location>
        <begin position="21"/>
        <end position="206"/>
    </location>
</feature>
<evidence type="ECO:0000313" key="3">
    <source>
        <dbReference type="Proteomes" id="UP000272193"/>
    </source>
</evidence>
<keyword evidence="1" id="KW-0732">Signal</keyword>
<dbReference type="EMBL" id="RKQL01000001">
    <property type="protein sequence ID" value="RPE72492.1"/>
    <property type="molecule type" value="Genomic_DNA"/>
</dbReference>